<evidence type="ECO:0000313" key="8">
    <source>
        <dbReference type="EMBL" id="TDM15153.1"/>
    </source>
</evidence>
<keyword evidence="2" id="KW-0645">Protease</keyword>
<dbReference type="CDD" id="cd08071">
    <property type="entry name" value="MPN_DUF2466"/>
    <property type="match status" value="1"/>
</dbReference>
<evidence type="ECO:0000256" key="5">
    <source>
        <dbReference type="ARBA" id="ARBA00022833"/>
    </source>
</evidence>
<dbReference type="InterPro" id="IPR037518">
    <property type="entry name" value="MPN"/>
</dbReference>
<evidence type="ECO:0000256" key="4">
    <source>
        <dbReference type="ARBA" id="ARBA00022801"/>
    </source>
</evidence>
<evidence type="ECO:0000313" key="9">
    <source>
        <dbReference type="Proteomes" id="UP000294865"/>
    </source>
</evidence>
<dbReference type="GO" id="GO:0006508">
    <property type="term" value="P:proteolysis"/>
    <property type="evidence" value="ECO:0007669"/>
    <property type="project" value="UniProtKB-KW"/>
</dbReference>
<sequence length="150" mass="17369">MNFDKTNYIYEIKDVKQYYRKTRDQRIKVKGPENVADYCKKLIGNSVREKFLLVGLNTKNEITFIYTVFIGTINMSPIHPREVFQVAILNSCASIILAHCHPSDDPTPSSEDREATKRFEECGELLGIPVLDHIIVTENSYFSFRENNLF</sequence>
<dbReference type="Pfam" id="PF04002">
    <property type="entry name" value="RadC"/>
    <property type="match status" value="1"/>
</dbReference>
<keyword evidence="4" id="KW-0378">Hydrolase</keyword>
<keyword evidence="5" id="KW-0862">Zinc</keyword>
<organism evidence="8 9">
    <name type="scientific">Macrococcoides canis</name>
    <dbReference type="NCBI Taxonomy" id="1855823"/>
    <lineage>
        <taxon>Bacteria</taxon>
        <taxon>Bacillati</taxon>
        <taxon>Bacillota</taxon>
        <taxon>Bacilli</taxon>
        <taxon>Bacillales</taxon>
        <taxon>Staphylococcaceae</taxon>
        <taxon>Macrococcoides</taxon>
    </lineage>
</organism>
<reference evidence="8 9" key="1">
    <citation type="submission" date="2019-01" db="EMBL/GenBank/DDBJ databases">
        <title>Draft genome sequences of Macrococcus caseolyticus, Macrococcus canis, Macrococcus bohemicus and Macrococcus goetzii.</title>
        <authorList>
            <person name="Mazhar S."/>
            <person name="Altermann E."/>
            <person name="Hill C."/>
            <person name="Mcauliffe O."/>
        </authorList>
    </citation>
    <scope>NUCLEOTIDE SEQUENCE [LARGE SCALE GENOMIC DNA]</scope>
    <source>
        <strain evidence="8 9">DPC7162</strain>
    </source>
</reference>
<gene>
    <name evidence="8" type="ORF">ETI04_10615</name>
</gene>
<dbReference type="SUPFAM" id="SSF102712">
    <property type="entry name" value="JAB1/MPN domain"/>
    <property type="match status" value="1"/>
</dbReference>
<dbReference type="PANTHER" id="PTHR30471">
    <property type="entry name" value="DNA REPAIR PROTEIN RADC"/>
    <property type="match status" value="1"/>
</dbReference>
<dbReference type="PANTHER" id="PTHR30471:SF3">
    <property type="entry name" value="UPF0758 PROTEIN YEES-RELATED"/>
    <property type="match status" value="1"/>
</dbReference>
<dbReference type="Proteomes" id="UP000294865">
    <property type="component" value="Unassembled WGS sequence"/>
</dbReference>
<evidence type="ECO:0000256" key="2">
    <source>
        <dbReference type="ARBA" id="ARBA00022670"/>
    </source>
</evidence>
<evidence type="ECO:0000256" key="1">
    <source>
        <dbReference type="ARBA" id="ARBA00010243"/>
    </source>
</evidence>
<feature type="domain" description="MPN" evidence="7">
    <location>
        <begin position="28"/>
        <end position="150"/>
    </location>
</feature>
<proteinExistence type="inferred from homology"/>
<protein>
    <submittedName>
        <fullName evidence="8">DNA repair protein RadC</fullName>
    </submittedName>
</protein>
<dbReference type="GO" id="GO:0046872">
    <property type="term" value="F:metal ion binding"/>
    <property type="evidence" value="ECO:0007669"/>
    <property type="project" value="UniProtKB-KW"/>
</dbReference>
<dbReference type="PROSITE" id="PS50249">
    <property type="entry name" value="MPN"/>
    <property type="match status" value="1"/>
</dbReference>
<dbReference type="InterPro" id="IPR025657">
    <property type="entry name" value="RadC_JAB"/>
</dbReference>
<name>A0A4V6PPV5_9STAP</name>
<dbReference type="GO" id="GO:0008237">
    <property type="term" value="F:metallopeptidase activity"/>
    <property type="evidence" value="ECO:0007669"/>
    <property type="project" value="UniProtKB-KW"/>
</dbReference>
<keyword evidence="3" id="KW-0479">Metal-binding</keyword>
<dbReference type="EMBL" id="SDQG01000009">
    <property type="protein sequence ID" value="TDM15153.1"/>
    <property type="molecule type" value="Genomic_DNA"/>
</dbReference>
<evidence type="ECO:0000259" key="7">
    <source>
        <dbReference type="PROSITE" id="PS50249"/>
    </source>
</evidence>
<evidence type="ECO:0000256" key="3">
    <source>
        <dbReference type="ARBA" id="ARBA00022723"/>
    </source>
</evidence>
<comment type="caution">
    <text evidence="8">The sequence shown here is derived from an EMBL/GenBank/DDBJ whole genome shotgun (WGS) entry which is preliminary data.</text>
</comment>
<dbReference type="RefSeq" id="WP_133420384.1">
    <property type="nucleotide sequence ID" value="NZ_SDGP01000007.1"/>
</dbReference>
<dbReference type="InterPro" id="IPR001405">
    <property type="entry name" value="UPF0758"/>
</dbReference>
<comment type="similarity">
    <text evidence="1">Belongs to the UPF0758 family.</text>
</comment>
<evidence type="ECO:0000256" key="6">
    <source>
        <dbReference type="ARBA" id="ARBA00023049"/>
    </source>
</evidence>
<dbReference type="AlphaFoldDB" id="A0A4V6PPV5"/>
<dbReference type="Gene3D" id="3.40.140.10">
    <property type="entry name" value="Cytidine Deaminase, domain 2"/>
    <property type="match status" value="1"/>
</dbReference>
<accession>A0A4V6PPV5</accession>
<keyword evidence="6" id="KW-0482">Metalloprotease</keyword>